<feature type="compositionally biased region" description="Low complexity" evidence="1">
    <location>
        <begin position="762"/>
        <end position="781"/>
    </location>
</feature>
<dbReference type="OrthoDB" id="197173at2759"/>
<dbReference type="SUPFAM" id="SSF49299">
    <property type="entry name" value="PKD domain"/>
    <property type="match status" value="1"/>
</dbReference>
<dbReference type="InterPro" id="IPR022409">
    <property type="entry name" value="PKD/Chitinase_dom"/>
</dbReference>
<sequence length="874" mass="97395">MFFHAVSVGFLLLLATYIVKEAHALPSGFIAETVTSKNAISGTFAKNPRNDWKPMMLLVNQGGKVSAVEDPDESSDTTEILDMDDKICTNVERGLQSIAIHPNFEDNRYVYLYYTKHKDDCLADNSEDGPWNVISRFVMNPETLMLDYDEREEIWRGAPLHDSVHNGGAMTFGNDDKLYVATGDGGTPENAQDSKSALGSLIRLNDDGSSPDDNPYTTASGYESYHCRNTKGKVPLDASDNAICSEIFATGLRNPFRLSMDPNEKEKTRLAISDVGGRTWEEINYAGTDYEGANYGHKPYEGPCLRHSADECPVSDEFEEPFYWYQHRENKDGCVAGSAFVPEGLWPEEFKFLFIDFVFYDIYTLIEDNENACRTCIPPIPKYKNETFYHSITYPGDGKNEAKMVDMFFGPYKDTQALYIVKFGNHDTVIRIRYTGIHNEPPSVNFDFVDKYYDVDEEVLFDGSLTEDPEGDELNFKWFFGDGGKSTDINPGHTYREPGAYTVTLIVTDSFSQIQEKSKTIQIGTPPSVKILSPIEGDQFYVGQILRLRGEAFYANGTAFNEFKLEWEVRKHHDEHYHPFLGLTLGNDFDIYPAPEPEDFYASLNSYLEVILYATDENGLVSQTSRQIQPTLVMVDVRSNAPGTKILIEDEPITTPEQVWSWKEQDMHLKVENYPPYVFDSWSDGVRDPERVARMNYSEPIFEAIFCVEDGGTCLMGSISCCIGECNADGACVVPIKIPPMTEPIEPFEPLEEEISPPPTAPTTALSNSGPSSLRNNDSSSSSAIMNMSKNLGSTISTAGKALLSTACLLITVFVALIMCKQKFRQGTTTTDALIDEKVDGNGEKLSHEGSNQGTLVNVATSSSSISDNAIVTV</sequence>
<dbReference type="Proteomes" id="UP000095751">
    <property type="component" value="Unassembled WGS sequence"/>
</dbReference>
<name>A0A1E7FCQ4_9STRA</name>
<evidence type="ECO:0000313" key="6">
    <source>
        <dbReference type="Proteomes" id="UP000095751"/>
    </source>
</evidence>
<keyword evidence="6" id="KW-1185">Reference proteome</keyword>
<dbReference type="InterPro" id="IPR035986">
    <property type="entry name" value="PKD_dom_sf"/>
</dbReference>
<evidence type="ECO:0000256" key="3">
    <source>
        <dbReference type="SAM" id="SignalP"/>
    </source>
</evidence>
<evidence type="ECO:0000256" key="2">
    <source>
        <dbReference type="SAM" id="Phobius"/>
    </source>
</evidence>
<dbReference type="KEGG" id="fcy:FRACYDRAFT_240531"/>
<organism evidence="5 6">
    <name type="scientific">Fragilariopsis cylindrus CCMP1102</name>
    <dbReference type="NCBI Taxonomy" id="635003"/>
    <lineage>
        <taxon>Eukaryota</taxon>
        <taxon>Sar</taxon>
        <taxon>Stramenopiles</taxon>
        <taxon>Ochrophyta</taxon>
        <taxon>Bacillariophyta</taxon>
        <taxon>Bacillariophyceae</taxon>
        <taxon>Bacillariophycidae</taxon>
        <taxon>Bacillariales</taxon>
        <taxon>Bacillariaceae</taxon>
        <taxon>Fragilariopsis</taxon>
    </lineage>
</organism>
<dbReference type="PANTHER" id="PTHR19328">
    <property type="entry name" value="HEDGEHOG-INTERACTING PROTEIN"/>
    <property type="match status" value="1"/>
</dbReference>
<feature type="signal peptide" evidence="3">
    <location>
        <begin position="1"/>
        <end position="24"/>
    </location>
</feature>
<dbReference type="SMART" id="SM00089">
    <property type="entry name" value="PKD"/>
    <property type="match status" value="1"/>
</dbReference>
<protein>
    <submittedName>
        <fullName evidence="5">Soluble quino protein glucose dehydrogenase</fullName>
    </submittedName>
</protein>
<keyword evidence="2" id="KW-0472">Membrane</keyword>
<proteinExistence type="predicted"/>
<dbReference type="InterPro" id="IPR011042">
    <property type="entry name" value="6-blade_b-propeller_TolB-like"/>
</dbReference>
<dbReference type="PROSITE" id="PS50093">
    <property type="entry name" value="PKD"/>
    <property type="match status" value="1"/>
</dbReference>
<dbReference type="InterPro" id="IPR013783">
    <property type="entry name" value="Ig-like_fold"/>
</dbReference>
<evidence type="ECO:0000259" key="4">
    <source>
        <dbReference type="PROSITE" id="PS50093"/>
    </source>
</evidence>
<dbReference type="Gene3D" id="2.120.10.30">
    <property type="entry name" value="TolB, C-terminal domain"/>
    <property type="match status" value="1"/>
</dbReference>
<dbReference type="PANTHER" id="PTHR19328:SF13">
    <property type="entry name" value="HIPL1 PROTEIN"/>
    <property type="match status" value="1"/>
</dbReference>
<feature type="region of interest" description="Disordered" evidence="1">
    <location>
        <begin position="750"/>
        <end position="781"/>
    </location>
</feature>
<evidence type="ECO:0000313" key="5">
    <source>
        <dbReference type="EMBL" id="OEU15835.1"/>
    </source>
</evidence>
<dbReference type="InterPro" id="IPR012938">
    <property type="entry name" value="Glc/Sorbosone_DH"/>
</dbReference>
<keyword evidence="2" id="KW-0812">Transmembrane</keyword>
<dbReference type="CDD" id="cd00146">
    <property type="entry name" value="PKD"/>
    <property type="match status" value="1"/>
</dbReference>
<keyword evidence="2" id="KW-1133">Transmembrane helix</keyword>
<dbReference type="SUPFAM" id="SSF50952">
    <property type="entry name" value="Soluble quinoprotein glucose dehydrogenase"/>
    <property type="match status" value="1"/>
</dbReference>
<dbReference type="AlphaFoldDB" id="A0A1E7FCQ4"/>
<dbReference type="InterPro" id="IPR011041">
    <property type="entry name" value="Quinoprot_gluc/sorb_DH_b-prop"/>
</dbReference>
<feature type="chain" id="PRO_5009192940" evidence="3">
    <location>
        <begin position="25"/>
        <end position="874"/>
    </location>
</feature>
<evidence type="ECO:0000256" key="1">
    <source>
        <dbReference type="SAM" id="MobiDB-lite"/>
    </source>
</evidence>
<dbReference type="Gene3D" id="2.60.40.10">
    <property type="entry name" value="Immunoglobulins"/>
    <property type="match status" value="1"/>
</dbReference>
<reference evidence="5 6" key="1">
    <citation type="submission" date="2016-09" db="EMBL/GenBank/DDBJ databases">
        <title>Extensive genetic diversity and differential bi-allelic expression allows diatom success in the polar Southern Ocean.</title>
        <authorList>
            <consortium name="DOE Joint Genome Institute"/>
            <person name="Mock T."/>
            <person name="Otillar R.P."/>
            <person name="Strauss J."/>
            <person name="Dupont C."/>
            <person name="Frickenhaus S."/>
            <person name="Maumus F."/>
            <person name="Mcmullan M."/>
            <person name="Sanges R."/>
            <person name="Schmutz J."/>
            <person name="Toseland A."/>
            <person name="Valas R."/>
            <person name="Veluchamy A."/>
            <person name="Ward B.J."/>
            <person name="Allen A."/>
            <person name="Barry K."/>
            <person name="Falciatore A."/>
            <person name="Ferrante M."/>
            <person name="Fortunato A.E."/>
            <person name="Gloeckner G."/>
            <person name="Gruber A."/>
            <person name="Hipkin R."/>
            <person name="Janech M."/>
            <person name="Kroth P."/>
            <person name="Leese F."/>
            <person name="Lindquist E."/>
            <person name="Lyon B.R."/>
            <person name="Martin J."/>
            <person name="Mayer C."/>
            <person name="Parker M."/>
            <person name="Quesneville H."/>
            <person name="Raymond J."/>
            <person name="Uhlig C."/>
            <person name="Valentin K.U."/>
            <person name="Worden A.Z."/>
            <person name="Armbrust E.V."/>
            <person name="Bowler C."/>
            <person name="Green B."/>
            <person name="Moulton V."/>
            <person name="Van Oosterhout C."/>
            <person name="Grigoriev I."/>
        </authorList>
    </citation>
    <scope>NUCLEOTIDE SEQUENCE [LARGE SCALE GENOMIC DNA]</scope>
    <source>
        <strain evidence="5 6">CCMP1102</strain>
    </source>
</reference>
<feature type="transmembrane region" description="Helical" evidence="2">
    <location>
        <begin position="802"/>
        <end position="820"/>
    </location>
</feature>
<dbReference type="EMBL" id="KV784359">
    <property type="protein sequence ID" value="OEU15835.1"/>
    <property type="molecule type" value="Genomic_DNA"/>
</dbReference>
<dbReference type="Pfam" id="PF07995">
    <property type="entry name" value="GSDH"/>
    <property type="match status" value="1"/>
</dbReference>
<feature type="domain" description="PKD" evidence="4">
    <location>
        <begin position="442"/>
        <end position="523"/>
    </location>
</feature>
<keyword evidence="3" id="KW-0732">Signal</keyword>
<accession>A0A1E7FCQ4</accession>
<dbReference type="InParanoid" id="A0A1E7FCQ4"/>
<gene>
    <name evidence="5" type="ORF">FRACYDRAFT_240531</name>
</gene>
<dbReference type="Pfam" id="PF18911">
    <property type="entry name" value="PKD_4"/>
    <property type="match status" value="1"/>
</dbReference>
<dbReference type="InterPro" id="IPR000601">
    <property type="entry name" value="PKD_dom"/>
</dbReference>